<name>A0A6I2L9Q5_9BURK</name>
<evidence type="ECO:0000256" key="2">
    <source>
        <dbReference type="ARBA" id="ARBA00023015"/>
    </source>
</evidence>
<dbReference type="InterPro" id="IPR036388">
    <property type="entry name" value="WH-like_DNA-bd_sf"/>
</dbReference>
<dbReference type="PANTHER" id="PTHR30118">
    <property type="entry name" value="HTH-TYPE TRANSCRIPTIONAL REGULATOR LEUO-RELATED"/>
    <property type="match status" value="1"/>
</dbReference>
<dbReference type="SUPFAM" id="SSF46785">
    <property type="entry name" value="Winged helix' DNA-binding domain"/>
    <property type="match status" value="1"/>
</dbReference>
<keyword evidence="7" id="KW-1185">Reference proteome</keyword>
<dbReference type="Pfam" id="PF03466">
    <property type="entry name" value="LysR_substrate"/>
    <property type="match status" value="1"/>
</dbReference>
<organism evidence="6 7">
    <name type="scientific">Duganella guangzhouensis</name>
    <dbReference type="NCBI Taxonomy" id="2666084"/>
    <lineage>
        <taxon>Bacteria</taxon>
        <taxon>Pseudomonadati</taxon>
        <taxon>Pseudomonadota</taxon>
        <taxon>Betaproteobacteria</taxon>
        <taxon>Burkholderiales</taxon>
        <taxon>Oxalobacteraceae</taxon>
        <taxon>Telluria group</taxon>
        <taxon>Duganella</taxon>
    </lineage>
</organism>
<evidence type="ECO:0000256" key="1">
    <source>
        <dbReference type="ARBA" id="ARBA00009437"/>
    </source>
</evidence>
<protein>
    <submittedName>
        <fullName evidence="6">LysR family transcriptional regulator</fullName>
    </submittedName>
</protein>
<keyword evidence="2" id="KW-0805">Transcription regulation</keyword>
<reference evidence="6 7" key="1">
    <citation type="submission" date="2019-11" db="EMBL/GenBank/DDBJ databases">
        <title>Novel species isolated from a subtropical stream in China.</title>
        <authorList>
            <person name="Lu H."/>
        </authorList>
    </citation>
    <scope>NUCLEOTIDE SEQUENCE [LARGE SCALE GENOMIC DNA]</scope>
    <source>
        <strain evidence="6 7">FT80W</strain>
    </source>
</reference>
<proteinExistence type="inferred from homology"/>
<dbReference type="RefSeq" id="WP_154382787.1">
    <property type="nucleotide sequence ID" value="NZ_WKJK01000020.1"/>
</dbReference>
<evidence type="ECO:0000256" key="3">
    <source>
        <dbReference type="ARBA" id="ARBA00023125"/>
    </source>
</evidence>
<keyword evidence="4" id="KW-0804">Transcription</keyword>
<dbReference type="AlphaFoldDB" id="A0A6I2L9Q5"/>
<evidence type="ECO:0000313" key="6">
    <source>
        <dbReference type="EMBL" id="MRW93917.1"/>
    </source>
</evidence>
<dbReference type="EMBL" id="WKJK01000020">
    <property type="protein sequence ID" value="MRW93917.1"/>
    <property type="molecule type" value="Genomic_DNA"/>
</dbReference>
<feature type="domain" description="HTH lysR-type" evidence="5">
    <location>
        <begin position="6"/>
        <end position="63"/>
    </location>
</feature>
<dbReference type="InterPro" id="IPR005119">
    <property type="entry name" value="LysR_subst-bd"/>
</dbReference>
<dbReference type="InterPro" id="IPR050389">
    <property type="entry name" value="LysR-type_TF"/>
</dbReference>
<accession>A0A6I2L9Q5</accession>
<comment type="similarity">
    <text evidence="1">Belongs to the LysR transcriptional regulatory family.</text>
</comment>
<dbReference type="InterPro" id="IPR000847">
    <property type="entry name" value="LysR_HTH_N"/>
</dbReference>
<keyword evidence="3" id="KW-0238">DNA-binding</keyword>
<evidence type="ECO:0000256" key="4">
    <source>
        <dbReference type="ARBA" id="ARBA00023163"/>
    </source>
</evidence>
<dbReference type="Gene3D" id="3.40.190.10">
    <property type="entry name" value="Periplasmic binding protein-like II"/>
    <property type="match status" value="2"/>
</dbReference>
<sequence length="306" mass="34414">MRLDRLDLNLLFSLGALLEEKNVTRAASRLNINRATMAGVLDRLRTYFDDRLLVPAGRRMELTELGSKLVVPVQQLLCAIDTTLDTRAPFLPLSEQRTIRIMCSGYALDVLLGPVLRRLRHELPEVTIELMPMSDHPIDAISQGKCDFVLLPKPFVAPDLPMAELFEDVFCAVVWSGNLTAPAVFDLASYRASRHIVTLMGNLRLHTSPHNVIDAFDIGDKVAIRATDFPSAARFVVGTELVATMHRRLAQEYSQHLPLRLLELPVPLPVMQICLQWPRFREHDPCHAWIRRVMGEVASAMPLQAS</sequence>
<comment type="caution">
    <text evidence="6">The sequence shown here is derived from an EMBL/GenBank/DDBJ whole genome shotgun (WGS) entry which is preliminary data.</text>
</comment>
<dbReference type="Pfam" id="PF00126">
    <property type="entry name" value="HTH_1"/>
    <property type="match status" value="1"/>
</dbReference>
<dbReference type="SUPFAM" id="SSF53850">
    <property type="entry name" value="Periplasmic binding protein-like II"/>
    <property type="match status" value="1"/>
</dbReference>
<gene>
    <name evidence="6" type="ORF">GJ699_28390</name>
</gene>
<dbReference type="PANTHER" id="PTHR30118:SF6">
    <property type="entry name" value="HTH-TYPE TRANSCRIPTIONAL REGULATOR LEUO"/>
    <property type="match status" value="1"/>
</dbReference>
<dbReference type="GO" id="GO:0003700">
    <property type="term" value="F:DNA-binding transcription factor activity"/>
    <property type="evidence" value="ECO:0007669"/>
    <property type="project" value="InterPro"/>
</dbReference>
<dbReference type="Gene3D" id="1.10.10.10">
    <property type="entry name" value="Winged helix-like DNA-binding domain superfamily/Winged helix DNA-binding domain"/>
    <property type="match status" value="1"/>
</dbReference>
<dbReference type="PROSITE" id="PS50931">
    <property type="entry name" value="HTH_LYSR"/>
    <property type="match status" value="1"/>
</dbReference>
<evidence type="ECO:0000313" key="7">
    <source>
        <dbReference type="Proteomes" id="UP000433309"/>
    </source>
</evidence>
<evidence type="ECO:0000259" key="5">
    <source>
        <dbReference type="PROSITE" id="PS50931"/>
    </source>
</evidence>
<dbReference type="InterPro" id="IPR036390">
    <property type="entry name" value="WH_DNA-bd_sf"/>
</dbReference>
<dbReference type="Proteomes" id="UP000433309">
    <property type="component" value="Unassembled WGS sequence"/>
</dbReference>
<dbReference type="GO" id="GO:0003677">
    <property type="term" value="F:DNA binding"/>
    <property type="evidence" value="ECO:0007669"/>
    <property type="project" value="UniProtKB-KW"/>
</dbReference>